<dbReference type="InterPro" id="IPR036691">
    <property type="entry name" value="Endo/exonu/phosph_ase_sf"/>
</dbReference>
<organism evidence="1">
    <name type="scientific">Rhizophagus irregularis (strain DAOM 181602 / DAOM 197198 / MUCL 43194)</name>
    <name type="common">Arbuscular mycorrhizal fungus</name>
    <name type="synonym">Glomus intraradices</name>
    <dbReference type="NCBI Taxonomy" id="747089"/>
    <lineage>
        <taxon>Eukaryota</taxon>
        <taxon>Fungi</taxon>
        <taxon>Fungi incertae sedis</taxon>
        <taxon>Mucoromycota</taxon>
        <taxon>Glomeromycotina</taxon>
        <taxon>Glomeromycetes</taxon>
        <taxon>Glomerales</taxon>
        <taxon>Glomeraceae</taxon>
        <taxon>Rhizophagus</taxon>
    </lineage>
</organism>
<dbReference type="HOGENOM" id="CLU_1807218_0_0_1"/>
<name>U9UUY7_RHIID</name>
<evidence type="ECO:0000313" key="1">
    <source>
        <dbReference type="EMBL" id="ESA23507.1"/>
    </source>
</evidence>
<proteinExistence type="predicted"/>
<dbReference type="SUPFAM" id="SSF56219">
    <property type="entry name" value="DNase I-like"/>
    <property type="match status" value="1"/>
</dbReference>
<protein>
    <submittedName>
        <fullName evidence="1">Uncharacterized protein</fullName>
    </submittedName>
</protein>
<dbReference type="AlphaFoldDB" id="U9UUY7"/>
<accession>U9UUY7</accession>
<dbReference type="EMBL" id="KI274717">
    <property type="protein sequence ID" value="ESA23507.1"/>
    <property type="molecule type" value="Genomic_DNA"/>
</dbReference>
<dbReference type="Gene3D" id="3.60.10.10">
    <property type="entry name" value="Endonuclease/exonuclease/phosphatase"/>
    <property type="match status" value="1"/>
</dbReference>
<gene>
    <name evidence="1" type="ORF">GLOINDRAFT_15373</name>
</gene>
<reference evidence="1" key="1">
    <citation type="submission" date="2013-07" db="EMBL/GenBank/DDBJ databases">
        <title>The genome of an arbuscular mycorrhizal fungus provides insights into the evolution of the oldest plant symbiosis.</title>
        <authorList>
            <consortium name="DOE Joint Genome Institute"/>
            <person name="Tisserant E."/>
            <person name="Malbreil M."/>
            <person name="Kuo A."/>
            <person name="Kohler A."/>
            <person name="Symeonidi A."/>
            <person name="Balestrini R."/>
            <person name="Charron P."/>
            <person name="Duensing N."/>
            <person name="Frei-dit-Frey N."/>
            <person name="Gianinazzi-Pearson V."/>
            <person name="Gilbert B."/>
            <person name="Handa Y."/>
            <person name="Hijri M."/>
            <person name="Kaul R."/>
            <person name="Kawaguchi M."/>
            <person name="Krajinski F."/>
            <person name="Lammers P."/>
            <person name="Lapierre D."/>
            <person name="Masclaux F.G."/>
            <person name="Murat C."/>
            <person name="Morin E."/>
            <person name="Ndikumana S."/>
            <person name="Pagni M."/>
            <person name="Petitpierre D."/>
            <person name="Requena N."/>
            <person name="Rosikiewicz P."/>
            <person name="Riley R."/>
            <person name="Saito K."/>
            <person name="San Clemente H."/>
            <person name="Shapiro H."/>
            <person name="van Tuinen D."/>
            <person name="Becard G."/>
            <person name="Bonfante P."/>
            <person name="Paszkowski U."/>
            <person name="Shachar-Hill Y."/>
            <person name="Young J.P."/>
            <person name="Sanders I.R."/>
            <person name="Henrissat B."/>
            <person name="Rensing S.A."/>
            <person name="Grigoriev I.V."/>
            <person name="Corradi N."/>
            <person name="Roux C."/>
            <person name="Martin F."/>
        </authorList>
    </citation>
    <scope>NUCLEOTIDE SEQUENCE</scope>
    <source>
        <strain evidence="1">DAOM 197198</strain>
    </source>
</reference>
<sequence length="143" mass="17117">MNKTLYYSGPSKFRKPSNIITWLDNVFFMNTYRKLNSKKRCFTWKNKNISTRIDYIWTNPKFEANIKKSHIYQSIDITDSDYNITLAEISFTSIIVTNNKGGRREKKTQHASYMIMRIPPMNSRMHMRITLRSFWKNTRPSDT</sequence>